<proteinExistence type="predicted"/>
<feature type="region of interest" description="Disordered" evidence="1">
    <location>
        <begin position="1"/>
        <end position="36"/>
    </location>
</feature>
<organism evidence="2 3">
    <name type="scientific">Ruegeria faecimaris</name>
    <dbReference type="NCBI Taxonomy" id="686389"/>
    <lineage>
        <taxon>Bacteria</taxon>
        <taxon>Pseudomonadati</taxon>
        <taxon>Pseudomonadota</taxon>
        <taxon>Alphaproteobacteria</taxon>
        <taxon>Rhodobacterales</taxon>
        <taxon>Roseobacteraceae</taxon>
        <taxon>Ruegeria</taxon>
    </lineage>
</organism>
<protein>
    <submittedName>
        <fullName evidence="2">Uncharacterized protein</fullName>
    </submittedName>
</protein>
<dbReference type="AlphaFoldDB" id="A0A521EJ00"/>
<dbReference type="Proteomes" id="UP000319555">
    <property type="component" value="Unassembled WGS sequence"/>
</dbReference>
<evidence type="ECO:0000313" key="3">
    <source>
        <dbReference type="Proteomes" id="UP000319555"/>
    </source>
</evidence>
<gene>
    <name evidence="2" type="ORF">SAMN06265380_11182</name>
</gene>
<dbReference type="EMBL" id="FXTE01000011">
    <property type="protein sequence ID" value="SMO83842.1"/>
    <property type="molecule type" value="Genomic_DNA"/>
</dbReference>
<name>A0A521EJ00_9RHOB</name>
<sequence length="36" mass="3750">MVKTVTLDADPRLDSAAPESMGADPDNVPELSAAQH</sequence>
<reference evidence="2 3" key="1">
    <citation type="submission" date="2017-05" db="EMBL/GenBank/DDBJ databases">
        <authorList>
            <person name="Varghese N."/>
            <person name="Submissions S."/>
        </authorList>
    </citation>
    <scope>NUCLEOTIDE SEQUENCE [LARGE SCALE GENOMIC DNA]</scope>
    <source>
        <strain evidence="2 3">DSM 28009</strain>
    </source>
</reference>
<evidence type="ECO:0000256" key="1">
    <source>
        <dbReference type="SAM" id="MobiDB-lite"/>
    </source>
</evidence>
<accession>A0A521EJ00</accession>
<keyword evidence="3" id="KW-1185">Reference proteome</keyword>
<evidence type="ECO:0000313" key="2">
    <source>
        <dbReference type="EMBL" id="SMO83842.1"/>
    </source>
</evidence>